<dbReference type="RefSeq" id="WP_129926632.1">
    <property type="nucleotide sequence ID" value="NZ_SEOO01000016.1"/>
</dbReference>
<sequence>MALHHASSGEVIDLAASADQPGTRAIVKTDRFEAIRLALGQGDTIPAHRLASQITLHCLEGSVSVKVAGGMLTLGTGQWVFFDENAVHGIDAVTDSVLLITIMLPIDTPT</sequence>
<dbReference type="EMBL" id="SEOO01000016">
    <property type="protein sequence ID" value="RYM10735.1"/>
    <property type="molecule type" value="Genomic_DNA"/>
</dbReference>
<dbReference type="AlphaFoldDB" id="A0A8G1ZGW9"/>
<dbReference type="InterPro" id="IPR014710">
    <property type="entry name" value="RmlC-like_jellyroll"/>
</dbReference>
<gene>
    <name evidence="2" type="ORF">EWH12_11375</name>
</gene>
<comment type="caution">
    <text evidence="2">The sequence shown here is derived from an EMBL/GenBank/DDBJ whole genome shotgun (WGS) entry which is preliminary data.</text>
</comment>
<dbReference type="OrthoDB" id="8265259at2"/>
<dbReference type="SUPFAM" id="SSF51182">
    <property type="entry name" value="RmlC-like cupins"/>
    <property type="match status" value="1"/>
</dbReference>
<proteinExistence type="predicted"/>
<dbReference type="InterPro" id="IPR013096">
    <property type="entry name" value="Cupin_2"/>
</dbReference>
<reference evidence="2 3" key="1">
    <citation type="submission" date="2019-02" db="EMBL/GenBank/DDBJ databases">
        <authorList>
            <person name="Feng G."/>
        </authorList>
    </citation>
    <scope>NUCLEOTIDE SEQUENCE [LARGE SCALE GENOMIC DNA]</scope>
    <source>
        <strain evidence="2 3">CCTCC AB 2011146</strain>
    </source>
</reference>
<feature type="domain" description="Cupin type-2" evidence="1">
    <location>
        <begin position="39"/>
        <end position="98"/>
    </location>
</feature>
<evidence type="ECO:0000313" key="2">
    <source>
        <dbReference type="EMBL" id="RYM10735.1"/>
    </source>
</evidence>
<dbReference type="Gene3D" id="2.60.120.10">
    <property type="entry name" value="Jelly Rolls"/>
    <property type="match status" value="1"/>
</dbReference>
<accession>A0A8G1ZGW9</accession>
<evidence type="ECO:0000259" key="1">
    <source>
        <dbReference type="Pfam" id="PF07883"/>
    </source>
</evidence>
<dbReference type="Proteomes" id="UP000291572">
    <property type="component" value="Unassembled WGS sequence"/>
</dbReference>
<organism evidence="2 3">
    <name type="scientific">Sphingobium cupriresistens</name>
    <dbReference type="NCBI Taxonomy" id="1132417"/>
    <lineage>
        <taxon>Bacteria</taxon>
        <taxon>Pseudomonadati</taxon>
        <taxon>Pseudomonadota</taxon>
        <taxon>Alphaproteobacteria</taxon>
        <taxon>Sphingomonadales</taxon>
        <taxon>Sphingomonadaceae</taxon>
        <taxon>Sphingobium</taxon>
    </lineage>
</organism>
<evidence type="ECO:0000313" key="3">
    <source>
        <dbReference type="Proteomes" id="UP000291572"/>
    </source>
</evidence>
<dbReference type="Pfam" id="PF07883">
    <property type="entry name" value="Cupin_2"/>
    <property type="match status" value="1"/>
</dbReference>
<name>A0A8G1ZGW9_9SPHN</name>
<protein>
    <submittedName>
        <fullName evidence="2">Cupin</fullName>
    </submittedName>
</protein>
<dbReference type="InterPro" id="IPR011051">
    <property type="entry name" value="RmlC_Cupin_sf"/>
</dbReference>